<evidence type="ECO:0000313" key="2">
    <source>
        <dbReference type="Proteomes" id="UP000663860"/>
    </source>
</evidence>
<dbReference type="AlphaFoldDB" id="A0A813WW89"/>
<name>A0A813WW89_9BILA</name>
<accession>A0A813WW89</accession>
<proteinExistence type="predicted"/>
<protein>
    <submittedName>
        <fullName evidence="1">Uncharacterized protein</fullName>
    </submittedName>
</protein>
<reference evidence="1" key="1">
    <citation type="submission" date="2021-02" db="EMBL/GenBank/DDBJ databases">
        <authorList>
            <person name="Nowell W R."/>
        </authorList>
    </citation>
    <scope>NUCLEOTIDE SEQUENCE</scope>
</reference>
<organism evidence="1 2">
    <name type="scientific">Adineta steineri</name>
    <dbReference type="NCBI Taxonomy" id="433720"/>
    <lineage>
        <taxon>Eukaryota</taxon>
        <taxon>Metazoa</taxon>
        <taxon>Spiralia</taxon>
        <taxon>Gnathifera</taxon>
        <taxon>Rotifera</taxon>
        <taxon>Eurotatoria</taxon>
        <taxon>Bdelloidea</taxon>
        <taxon>Adinetida</taxon>
        <taxon>Adinetidae</taxon>
        <taxon>Adineta</taxon>
    </lineage>
</organism>
<evidence type="ECO:0000313" key="1">
    <source>
        <dbReference type="EMBL" id="CAF0858147.1"/>
    </source>
</evidence>
<dbReference type="Proteomes" id="UP000663860">
    <property type="component" value="Unassembled WGS sequence"/>
</dbReference>
<gene>
    <name evidence="1" type="ORF">IZO911_LOCUS9974</name>
</gene>
<sequence>MIDEQVALLEQPRSSKQFPPTSTRLDHMISHLNAMLSKSNGVIKQNISTNFSYDQLEKMNQLKPAIIRQSIITAINMVNNFIHTALNRNYYESQPSGTQNAVTYAMATR</sequence>
<dbReference type="EMBL" id="CAJNOE010000071">
    <property type="protein sequence ID" value="CAF0858147.1"/>
    <property type="molecule type" value="Genomic_DNA"/>
</dbReference>
<comment type="caution">
    <text evidence="1">The sequence shown here is derived from an EMBL/GenBank/DDBJ whole genome shotgun (WGS) entry which is preliminary data.</text>
</comment>